<dbReference type="InterPro" id="IPR004176">
    <property type="entry name" value="Clp_R_N"/>
</dbReference>
<sequence length="192" mass="20807">MFERFTEDARQAVRQAVEEARRLRHGQAGTEHLLLGLLSVTESASARLLAARGVDHERVRTEILRIRGNAAGGEIDAEALETIGIDLSAVRRKVEEAFGPGALDHEAPRGRRGVPGGSRWATVTPRSKKVLELALREAVALKSKEIRDGHILLGIIREGEGLGVRVLTDAGVNLVALREDVKSHLAGAGRQR</sequence>
<feature type="domain" description="Clp R" evidence="2">
    <location>
        <begin position="2"/>
        <end position="188"/>
    </location>
</feature>
<keyword evidence="4" id="KW-1185">Reference proteome</keyword>
<comment type="caution">
    <text evidence="3">The sequence shown here is derived from an EMBL/GenBank/DDBJ whole genome shotgun (WGS) entry which is preliminary data.</text>
</comment>
<dbReference type="GO" id="GO:0006508">
    <property type="term" value="P:proteolysis"/>
    <property type="evidence" value="ECO:0007669"/>
    <property type="project" value="UniProtKB-KW"/>
</dbReference>
<gene>
    <name evidence="3" type="ORF">FED44_29700</name>
</gene>
<protein>
    <submittedName>
        <fullName evidence="3">Clp protease</fullName>
    </submittedName>
</protein>
<organism evidence="3 4">
    <name type="scientific">Microbispora triticiradicis</name>
    <dbReference type="NCBI Taxonomy" id="2200763"/>
    <lineage>
        <taxon>Bacteria</taxon>
        <taxon>Bacillati</taxon>
        <taxon>Actinomycetota</taxon>
        <taxon>Actinomycetes</taxon>
        <taxon>Streptosporangiales</taxon>
        <taxon>Streptosporangiaceae</taxon>
        <taxon>Microbispora</taxon>
    </lineage>
</organism>
<dbReference type="PROSITE" id="PS51903">
    <property type="entry name" value="CLP_R"/>
    <property type="match status" value="1"/>
</dbReference>
<dbReference type="InterPro" id="IPR044217">
    <property type="entry name" value="CLPT1/2"/>
</dbReference>
<dbReference type="OrthoDB" id="3628183at2"/>
<name>A0A5R8YKR0_9ACTN</name>
<keyword evidence="3" id="KW-0378">Hydrolase</keyword>
<reference evidence="3" key="1">
    <citation type="submission" date="2019-05" db="EMBL/GenBank/DDBJ databases">
        <title>Isolation, diversity and antifungal activity of Actinobacteria from wheat.</title>
        <authorList>
            <person name="Yu B."/>
        </authorList>
    </citation>
    <scope>NUCLEOTIDE SEQUENCE [LARGE SCALE GENOMIC DNA]</scope>
    <source>
        <strain evidence="3">NEAU-HEGS1-5</strain>
    </source>
</reference>
<evidence type="ECO:0000313" key="4">
    <source>
        <dbReference type="Proteomes" id="UP000309033"/>
    </source>
</evidence>
<dbReference type="InterPro" id="IPR036628">
    <property type="entry name" value="Clp_N_dom_sf"/>
</dbReference>
<accession>A0A5R8YKR0</accession>
<evidence type="ECO:0000313" key="3">
    <source>
        <dbReference type="EMBL" id="TLP53605.1"/>
    </source>
</evidence>
<keyword evidence="1" id="KW-0677">Repeat</keyword>
<evidence type="ECO:0000259" key="2">
    <source>
        <dbReference type="PROSITE" id="PS51903"/>
    </source>
</evidence>
<dbReference type="SUPFAM" id="SSF81923">
    <property type="entry name" value="Double Clp-N motif"/>
    <property type="match status" value="2"/>
</dbReference>
<evidence type="ECO:0000256" key="1">
    <source>
        <dbReference type="PROSITE-ProRule" id="PRU01251"/>
    </source>
</evidence>
<proteinExistence type="predicted"/>
<dbReference type="AlphaFoldDB" id="A0A5R8YKR0"/>
<dbReference type="Pfam" id="PF02861">
    <property type="entry name" value="Clp_N"/>
    <property type="match status" value="2"/>
</dbReference>
<dbReference type="PANTHER" id="PTHR47016:SF5">
    <property type="entry name" value="CLP DOMAIN SUPERFAMILY PROTEIN"/>
    <property type="match status" value="1"/>
</dbReference>
<dbReference type="GO" id="GO:0008233">
    <property type="term" value="F:peptidase activity"/>
    <property type="evidence" value="ECO:0007669"/>
    <property type="project" value="UniProtKB-KW"/>
</dbReference>
<dbReference type="Gene3D" id="1.10.1780.10">
    <property type="entry name" value="Clp, N-terminal domain"/>
    <property type="match status" value="2"/>
</dbReference>
<dbReference type="EMBL" id="VANP01000015">
    <property type="protein sequence ID" value="TLP53605.1"/>
    <property type="molecule type" value="Genomic_DNA"/>
</dbReference>
<dbReference type="PANTHER" id="PTHR47016">
    <property type="entry name" value="ATP-DEPENDENT CLP PROTEASE ATP-BINDING SUBUNIT CLPT1, CHLOROPLASTIC"/>
    <property type="match status" value="1"/>
</dbReference>
<dbReference type="Proteomes" id="UP000309033">
    <property type="component" value="Unassembled WGS sequence"/>
</dbReference>
<keyword evidence="3" id="KW-0645">Protease</keyword>